<dbReference type="PANTHER" id="PTHR42978:SF5">
    <property type="entry name" value="METALLO-BETA-LACTAMASE DOMAIN-CONTAINING PROTEIN"/>
    <property type="match status" value="1"/>
</dbReference>
<reference evidence="5" key="1">
    <citation type="journal article" date="2020" name="Stud. Mycol.">
        <title>101 Dothideomycetes genomes: a test case for predicting lifestyles and emergence of pathogens.</title>
        <authorList>
            <person name="Haridas S."/>
            <person name="Albert R."/>
            <person name="Binder M."/>
            <person name="Bloem J."/>
            <person name="Labutti K."/>
            <person name="Salamov A."/>
            <person name="Andreopoulos B."/>
            <person name="Baker S."/>
            <person name="Barry K."/>
            <person name="Bills G."/>
            <person name="Bluhm B."/>
            <person name="Cannon C."/>
            <person name="Castanera R."/>
            <person name="Culley D."/>
            <person name="Daum C."/>
            <person name="Ezra D."/>
            <person name="Gonzalez J."/>
            <person name="Henrissat B."/>
            <person name="Kuo A."/>
            <person name="Liang C."/>
            <person name="Lipzen A."/>
            <person name="Lutzoni F."/>
            <person name="Magnuson J."/>
            <person name="Mondo S."/>
            <person name="Nolan M."/>
            <person name="Ohm R."/>
            <person name="Pangilinan J."/>
            <person name="Park H.-J."/>
            <person name="Ramirez L."/>
            <person name="Alfaro M."/>
            <person name="Sun H."/>
            <person name="Tritt A."/>
            <person name="Yoshinaga Y."/>
            <person name="Zwiers L.-H."/>
            <person name="Turgeon B."/>
            <person name="Goodwin S."/>
            <person name="Spatafora J."/>
            <person name="Crous P."/>
            <person name="Grigoriev I."/>
        </authorList>
    </citation>
    <scope>NUCLEOTIDE SEQUENCE</scope>
    <source>
        <strain evidence="5">CBS 130266</strain>
    </source>
</reference>
<keyword evidence="3" id="KW-0378">Hydrolase</keyword>
<dbReference type="GO" id="GO:0016787">
    <property type="term" value="F:hydrolase activity"/>
    <property type="evidence" value="ECO:0007669"/>
    <property type="project" value="UniProtKB-KW"/>
</dbReference>
<evidence type="ECO:0008006" key="7">
    <source>
        <dbReference type="Google" id="ProtNLM"/>
    </source>
</evidence>
<dbReference type="GO" id="GO:0046872">
    <property type="term" value="F:metal ion binding"/>
    <property type="evidence" value="ECO:0007669"/>
    <property type="project" value="UniProtKB-KW"/>
</dbReference>
<dbReference type="Gene3D" id="3.60.15.10">
    <property type="entry name" value="Ribonuclease Z/Hydroxyacylglutathione hydrolase-like"/>
    <property type="match status" value="1"/>
</dbReference>
<dbReference type="CDD" id="cd07730">
    <property type="entry name" value="metallo-hydrolase-like_MBL-fold"/>
    <property type="match status" value="1"/>
</dbReference>
<evidence type="ECO:0000256" key="2">
    <source>
        <dbReference type="ARBA" id="ARBA00022723"/>
    </source>
</evidence>
<proteinExistence type="inferred from homology"/>
<evidence type="ECO:0000256" key="1">
    <source>
        <dbReference type="ARBA" id="ARBA00007749"/>
    </source>
</evidence>
<accession>A0A9P4NVA3</accession>
<dbReference type="AlphaFoldDB" id="A0A9P4NVA3"/>
<comment type="caution">
    <text evidence="5">The sequence shown here is derived from an EMBL/GenBank/DDBJ whole genome shotgun (WGS) entry which is preliminary data.</text>
</comment>
<keyword evidence="6" id="KW-1185">Reference proteome</keyword>
<protein>
    <recommendedName>
        <fullName evidence="7">Metallo-beta-lactamase domain-containing protein</fullName>
    </recommendedName>
</protein>
<evidence type="ECO:0000256" key="4">
    <source>
        <dbReference type="ARBA" id="ARBA00022833"/>
    </source>
</evidence>
<evidence type="ECO:0000313" key="6">
    <source>
        <dbReference type="Proteomes" id="UP000800235"/>
    </source>
</evidence>
<evidence type="ECO:0000256" key="3">
    <source>
        <dbReference type="ARBA" id="ARBA00022801"/>
    </source>
</evidence>
<dbReference type="InterPro" id="IPR036866">
    <property type="entry name" value="RibonucZ/Hydroxyglut_hydro"/>
</dbReference>
<dbReference type="EMBL" id="MU007026">
    <property type="protein sequence ID" value="KAF2432376.1"/>
    <property type="molecule type" value="Genomic_DNA"/>
</dbReference>
<sequence length="367" mass="40699">MGSIVPPKPAPELNIPAPSSTVDVSIIDSTVRVTLPMSVMVKPTIGNHETVTCPCYCFLIQHPSGRTLVFELAVRKGYENLAPSIVSMLKGTATLEVEKDVATILKEINVLLESIEGIVWRRYHMDHIGNPATFPSSTVLIVGPGFKNRFPHAYPTVEKSPLTEDAWQGRELCEISFAESSMKVGRFKAFDYFGDGSFYLLDTPGHLLGHMCGLARTTTDTYILMGGDAAHHAGEFRPTEYVPLPKQVSLVPNLPPFSHVCPGEVIANHLHPEKSATKPFYKAADGFQEDDKLAEWSIEGLCEFDADERMFTVIAHDLSLIDVVEFYPKGANDWYQKGWAKTGHWRFLADYSGVLEAAKNADKLWNE</sequence>
<keyword evidence="2" id="KW-0479">Metal-binding</keyword>
<organism evidence="5 6">
    <name type="scientific">Tothia fuscella</name>
    <dbReference type="NCBI Taxonomy" id="1048955"/>
    <lineage>
        <taxon>Eukaryota</taxon>
        <taxon>Fungi</taxon>
        <taxon>Dikarya</taxon>
        <taxon>Ascomycota</taxon>
        <taxon>Pezizomycotina</taxon>
        <taxon>Dothideomycetes</taxon>
        <taxon>Pleosporomycetidae</taxon>
        <taxon>Venturiales</taxon>
        <taxon>Cylindrosympodiaceae</taxon>
        <taxon>Tothia</taxon>
    </lineage>
</organism>
<dbReference type="Proteomes" id="UP000800235">
    <property type="component" value="Unassembled WGS sequence"/>
</dbReference>
<comment type="similarity">
    <text evidence="1">Belongs to the metallo-beta-lactamase superfamily.</text>
</comment>
<gene>
    <name evidence="5" type="ORF">EJ08DRAFT_630622</name>
</gene>
<dbReference type="SUPFAM" id="SSF56281">
    <property type="entry name" value="Metallo-hydrolase/oxidoreductase"/>
    <property type="match status" value="1"/>
</dbReference>
<dbReference type="InterPro" id="IPR051013">
    <property type="entry name" value="MBL_superfamily_lactonases"/>
</dbReference>
<dbReference type="OrthoDB" id="10250730at2759"/>
<evidence type="ECO:0000313" key="5">
    <source>
        <dbReference type="EMBL" id="KAF2432376.1"/>
    </source>
</evidence>
<name>A0A9P4NVA3_9PEZI</name>
<dbReference type="PANTHER" id="PTHR42978">
    <property type="entry name" value="QUORUM-QUENCHING LACTONASE YTNP-RELATED-RELATED"/>
    <property type="match status" value="1"/>
</dbReference>
<keyword evidence="4" id="KW-0862">Zinc</keyword>